<accession>A0AAV9F9Q0</accession>
<name>A0AAV9F9Q0_ACOCL</name>
<dbReference type="Proteomes" id="UP001180020">
    <property type="component" value="Unassembled WGS sequence"/>
</dbReference>
<protein>
    <submittedName>
        <fullName evidence="1">Uncharacterized protein</fullName>
    </submittedName>
</protein>
<evidence type="ECO:0000313" key="2">
    <source>
        <dbReference type="Proteomes" id="UP001180020"/>
    </source>
</evidence>
<sequence length="49" mass="5384">MQKWIWGSIGIAIALGVGALTRPYLPTVTFNSDRNGDENAVVDAEHDQR</sequence>
<comment type="caution">
    <text evidence="1">The sequence shown here is derived from an EMBL/GenBank/DDBJ whole genome shotgun (WGS) entry which is preliminary data.</text>
</comment>
<organism evidence="1 2">
    <name type="scientific">Acorus calamus</name>
    <name type="common">Sweet flag</name>
    <dbReference type="NCBI Taxonomy" id="4465"/>
    <lineage>
        <taxon>Eukaryota</taxon>
        <taxon>Viridiplantae</taxon>
        <taxon>Streptophyta</taxon>
        <taxon>Embryophyta</taxon>
        <taxon>Tracheophyta</taxon>
        <taxon>Spermatophyta</taxon>
        <taxon>Magnoliopsida</taxon>
        <taxon>Liliopsida</taxon>
        <taxon>Acoraceae</taxon>
        <taxon>Acorus</taxon>
    </lineage>
</organism>
<reference evidence="1" key="2">
    <citation type="submission" date="2023-06" db="EMBL/GenBank/DDBJ databases">
        <authorList>
            <person name="Ma L."/>
            <person name="Liu K.-W."/>
            <person name="Li Z."/>
            <person name="Hsiao Y.-Y."/>
            <person name="Qi Y."/>
            <person name="Fu T."/>
            <person name="Tang G."/>
            <person name="Zhang D."/>
            <person name="Sun W.-H."/>
            <person name="Liu D.-K."/>
            <person name="Li Y."/>
            <person name="Chen G.-Z."/>
            <person name="Liu X.-D."/>
            <person name="Liao X.-Y."/>
            <person name="Jiang Y.-T."/>
            <person name="Yu X."/>
            <person name="Hao Y."/>
            <person name="Huang J."/>
            <person name="Zhao X.-W."/>
            <person name="Ke S."/>
            <person name="Chen Y.-Y."/>
            <person name="Wu W.-L."/>
            <person name="Hsu J.-L."/>
            <person name="Lin Y.-F."/>
            <person name="Huang M.-D."/>
            <person name="Li C.-Y."/>
            <person name="Huang L."/>
            <person name="Wang Z.-W."/>
            <person name="Zhao X."/>
            <person name="Zhong W.-Y."/>
            <person name="Peng D.-H."/>
            <person name="Ahmad S."/>
            <person name="Lan S."/>
            <person name="Zhang J.-S."/>
            <person name="Tsai W.-C."/>
            <person name="Van De Peer Y."/>
            <person name="Liu Z.-J."/>
        </authorList>
    </citation>
    <scope>NUCLEOTIDE SEQUENCE</scope>
    <source>
        <strain evidence="1">CP</strain>
        <tissue evidence="1">Leaves</tissue>
    </source>
</reference>
<gene>
    <name evidence="1" type="ORF">QJS10_CPA03g00334</name>
</gene>
<evidence type="ECO:0000313" key="1">
    <source>
        <dbReference type="EMBL" id="KAK1322292.1"/>
    </source>
</evidence>
<dbReference type="EMBL" id="JAUJYO010000003">
    <property type="protein sequence ID" value="KAK1322292.1"/>
    <property type="molecule type" value="Genomic_DNA"/>
</dbReference>
<reference evidence="1" key="1">
    <citation type="journal article" date="2023" name="Nat. Commun.">
        <title>Diploid and tetraploid genomes of Acorus and the evolution of monocots.</title>
        <authorList>
            <person name="Ma L."/>
            <person name="Liu K.W."/>
            <person name="Li Z."/>
            <person name="Hsiao Y.Y."/>
            <person name="Qi Y."/>
            <person name="Fu T."/>
            <person name="Tang G.D."/>
            <person name="Zhang D."/>
            <person name="Sun W.H."/>
            <person name="Liu D.K."/>
            <person name="Li Y."/>
            <person name="Chen G.Z."/>
            <person name="Liu X.D."/>
            <person name="Liao X.Y."/>
            <person name="Jiang Y.T."/>
            <person name="Yu X."/>
            <person name="Hao Y."/>
            <person name="Huang J."/>
            <person name="Zhao X.W."/>
            <person name="Ke S."/>
            <person name="Chen Y.Y."/>
            <person name="Wu W.L."/>
            <person name="Hsu J.L."/>
            <person name="Lin Y.F."/>
            <person name="Huang M.D."/>
            <person name="Li C.Y."/>
            <person name="Huang L."/>
            <person name="Wang Z.W."/>
            <person name="Zhao X."/>
            <person name="Zhong W.Y."/>
            <person name="Peng D.H."/>
            <person name="Ahmad S."/>
            <person name="Lan S."/>
            <person name="Zhang J.S."/>
            <person name="Tsai W.C."/>
            <person name="Van de Peer Y."/>
            <person name="Liu Z.J."/>
        </authorList>
    </citation>
    <scope>NUCLEOTIDE SEQUENCE</scope>
    <source>
        <strain evidence="1">CP</strain>
    </source>
</reference>
<keyword evidence="2" id="KW-1185">Reference proteome</keyword>
<dbReference type="AlphaFoldDB" id="A0AAV9F9Q0"/>
<proteinExistence type="predicted"/>